<dbReference type="PANTHER" id="PTHR32071">
    <property type="entry name" value="TRANSCRIPTIONAL REGULATORY PROTEIN"/>
    <property type="match status" value="1"/>
</dbReference>
<dbReference type="PROSITE" id="PS50045">
    <property type="entry name" value="SIGMA54_INTERACT_4"/>
    <property type="match status" value="1"/>
</dbReference>
<name>A0A7W8FF61_9BACT</name>
<feature type="compositionally biased region" description="Low complexity" evidence="6">
    <location>
        <begin position="833"/>
        <end position="864"/>
    </location>
</feature>
<feature type="transmembrane region" description="Helical" evidence="7">
    <location>
        <begin position="370"/>
        <end position="392"/>
    </location>
</feature>
<gene>
    <name evidence="9" type="ORF">HNQ38_000630</name>
</gene>
<dbReference type="InterPro" id="IPR027417">
    <property type="entry name" value="P-loop_NTPase"/>
</dbReference>
<feature type="region of interest" description="Disordered" evidence="6">
    <location>
        <begin position="761"/>
        <end position="932"/>
    </location>
</feature>
<evidence type="ECO:0000259" key="8">
    <source>
        <dbReference type="PROSITE" id="PS50045"/>
    </source>
</evidence>
<evidence type="ECO:0000256" key="7">
    <source>
        <dbReference type="SAM" id="Phobius"/>
    </source>
</evidence>
<dbReference type="FunFam" id="3.40.50.300:FF:000006">
    <property type="entry name" value="DNA-binding transcriptional regulator NtrC"/>
    <property type="match status" value="1"/>
</dbReference>
<proteinExistence type="predicted"/>
<dbReference type="GO" id="GO:0003677">
    <property type="term" value="F:DNA binding"/>
    <property type="evidence" value="ECO:0007669"/>
    <property type="project" value="UniProtKB-KW"/>
</dbReference>
<keyword evidence="4 9" id="KW-0238">DNA-binding</keyword>
<dbReference type="SMART" id="SM00382">
    <property type="entry name" value="AAA"/>
    <property type="match status" value="1"/>
</dbReference>
<keyword evidence="7" id="KW-1133">Transmembrane helix</keyword>
<dbReference type="InterPro" id="IPR025944">
    <property type="entry name" value="Sigma_54_int_dom_CS"/>
</dbReference>
<dbReference type="EMBL" id="JACHGO010000002">
    <property type="protein sequence ID" value="MBB5142551.1"/>
    <property type="molecule type" value="Genomic_DNA"/>
</dbReference>
<dbReference type="SUPFAM" id="SSF52540">
    <property type="entry name" value="P-loop containing nucleoside triphosphate hydrolases"/>
    <property type="match status" value="1"/>
</dbReference>
<comment type="caution">
    <text evidence="9">The sequence shown here is derived from an EMBL/GenBank/DDBJ whole genome shotgun (WGS) entry which is preliminary data.</text>
</comment>
<evidence type="ECO:0000256" key="2">
    <source>
        <dbReference type="ARBA" id="ARBA00022840"/>
    </source>
</evidence>
<evidence type="ECO:0000256" key="4">
    <source>
        <dbReference type="ARBA" id="ARBA00023125"/>
    </source>
</evidence>
<keyword evidence="7" id="KW-0472">Membrane</keyword>
<feature type="compositionally biased region" description="Low complexity" evidence="6">
    <location>
        <begin position="790"/>
        <end position="806"/>
    </location>
</feature>
<dbReference type="Gene3D" id="1.10.8.60">
    <property type="match status" value="1"/>
</dbReference>
<feature type="transmembrane region" description="Helical" evidence="7">
    <location>
        <begin position="28"/>
        <end position="47"/>
    </location>
</feature>
<keyword evidence="3" id="KW-0805">Transcription regulation</keyword>
<dbReference type="GO" id="GO:0005524">
    <property type="term" value="F:ATP binding"/>
    <property type="evidence" value="ECO:0007669"/>
    <property type="project" value="UniProtKB-KW"/>
</dbReference>
<sequence>MRFYRTLPGGSTLDITSFFMNRSLVSRMLMLGIPLLTVVLLLIFVATGSSIEHIVNRAIARNAQLQAQGMRLALEQALAETRNQLLILAAGSMDPEDMKHRMEFRAKANGLHYREVAYVGLAPENRYLLLSHDSQIINVPMHVALDSPSSPFHNLGGEQKPGYVNVGQPMEAVYSMVPVNKSLQSLSLHVLRFFTAVHDREGNFTGYLLLSLDMKDLRDIVSRYSSPDAPIAASGADTRVRSLFFDREGWMLFQSETPDAALAGKSLGNDAVRAGFWGDYGRPGFSMAFRPSPEHINYWSMVADVQAGQANQLPMTESSTVWSNGQMRVERVSYVPVSFKPGAGGEPVVLGGLAVLDTSFTTTRTGMQVMGIYTVSFLGGMILLALSLWWLAHQMGKSLNMLGRALHKRNITGGSDDLDLPPMPKELEGVKFDINTLLGRLRQAKIQRRSHEALQDAQWQREPVPDLPHPEDLPASGLVGTSSAMQTLCDQVRKASQVLADVLIIGETGTGKELVSEAIHRLSARSSGPFITINCGALDENLLMDTLFGHVKGAFTEARQARKGAFLAAEGGTLMLDEVGNAAPKVQQALLRALSTRRIRPLGSDQEVPFDTRIVAATNASLLEDAREGSFREDLYYRLAVITIHTPPLRERKTDIPSLTVYFLTEAVKARAKAEEVGAEVETDVENPNSAQNAPSRAAKGFKASSTMQMPQISRGALAKLMAYAWPGNVRELKNTLTRALTFCEENILYAENIQLGPVASNGASEDASKQQTQGNESTAQEGREKATGKASADMQDSKADAAASSRAEKKNGARPETEDNTQRTPTSGKNQAASAFSAASPPGQEASSLTDADAAASSTTTSDNPSRQVPLYAPGSDQESGLEPRHVSGHVSGLEPGFESGQTRAPAAFTGAASEAAASTANGNGGSSTVNADTVRLNHRQAAMWPRLEAMGSISRQEYQQMLGKDISMRTAQYDLQLFVQMGLVRKEGRGPAQRYVVVAGRAFYRG</sequence>
<dbReference type="RefSeq" id="WP_183717949.1">
    <property type="nucleotide sequence ID" value="NZ_JACHGO010000002.1"/>
</dbReference>
<organism evidence="9 10">
    <name type="scientific">Desulfovibrio intestinalis</name>
    <dbReference type="NCBI Taxonomy" id="58621"/>
    <lineage>
        <taxon>Bacteria</taxon>
        <taxon>Pseudomonadati</taxon>
        <taxon>Thermodesulfobacteriota</taxon>
        <taxon>Desulfovibrionia</taxon>
        <taxon>Desulfovibrionales</taxon>
        <taxon>Desulfovibrionaceae</taxon>
        <taxon>Desulfovibrio</taxon>
    </lineage>
</organism>
<feature type="compositionally biased region" description="Polar residues" evidence="6">
    <location>
        <begin position="686"/>
        <end position="695"/>
    </location>
</feature>
<evidence type="ECO:0000256" key="5">
    <source>
        <dbReference type="ARBA" id="ARBA00023163"/>
    </source>
</evidence>
<keyword evidence="2" id="KW-0067">ATP-binding</keyword>
<feature type="compositionally biased region" description="Polar residues" evidence="6">
    <location>
        <begin position="823"/>
        <end position="832"/>
    </location>
</feature>
<dbReference type="InterPro" id="IPR025662">
    <property type="entry name" value="Sigma_54_int_dom_ATP-bd_1"/>
</dbReference>
<dbReference type="Proteomes" id="UP000539075">
    <property type="component" value="Unassembled WGS sequence"/>
</dbReference>
<dbReference type="InterPro" id="IPR025943">
    <property type="entry name" value="Sigma_54_int_dom_ATP-bd_2"/>
</dbReference>
<evidence type="ECO:0000313" key="10">
    <source>
        <dbReference type="Proteomes" id="UP000539075"/>
    </source>
</evidence>
<dbReference type="Gene3D" id="3.40.50.300">
    <property type="entry name" value="P-loop containing nucleotide triphosphate hydrolases"/>
    <property type="match status" value="1"/>
</dbReference>
<evidence type="ECO:0000256" key="1">
    <source>
        <dbReference type="ARBA" id="ARBA00022741"/>
    </source>
</evidence>
<dbReference type="PANTHER" id="PTHR32071:SF81">
    <property type="entry name" value="PROPIONATE CATABOLISM OPERON REGULATORY PROTEIN"/>
    <property type="match status" value="1"/>
</dbReference>
<feature type="domain" description="Sigma-54 factor interaction" evidence="8">
    <location>
        <begin position="478"/>
        <end position="742"/>
    </location>
</feature>
<dbReference type="PROSITE" id="PS00676">
    <property type="entry name" value="SIGMA54_INTERACT_2"/>
    <property type="match status" value="1"/>
</dbReference>
<reference evidence="9 10" key="1">
    <citation type="submission" date="2020-08" db="EMBL/GenBank/DDBJ databases">
        <title>Genomic Encyclopedia of Type Strains, Phase IV (KMG-IV): sequencing the most valuable type-strain genomes for metagenomic binning, comparative biology and taxonomic classification.</title>
        <authorList>
            <person name="Goeker M."/>
        </authorList>
    </citation>
    <scope>NUCLEOTIDE SEQUENCE [LARGE SCALE GENOMIC DNA]</scope>
    <source>
        <strain evidence="9 10">DSM 11275</strain>
    </source>
</reference>
<keyword evidence="5" id="KW-0804">Transcription</keyword>
<dbReference type="PROSITE" id="PS00675">
    <property type="entry name" value="SIGMA54_INTERACT_1"/>
    <property type="match status" value="1"/>
</dbReference>
<keyword evidence="7" id="KW-0812">Transmembrane</keyword>
<dbReference type="AlphaFoldDB" id="A0A7W8FF61"/>
<evidence type="ECO:0000256" key="3">
    <source>
        <dbReference type="ARBA" id="ARBA00023015"/>
    </source>
</evidence>
<protein>
    <submittedName>
        <fullName evidence="9">DNA-binding NtrC family response regulator</fullName>
    </submittedName>
</protein>
<dbReference type="InterPro" id="IPR058031">
    <property type="entry name" value="AAA_lid_NorR"/>
</dbReference>
<feature type="region of interest" description="Disordered" evidence="6">
    <location>
        <begin position="679"/>
        <end position="706"/>
    </location>
</feature>
<dbReference type="GO" id="GO:0006355">
    <property type="term" value="P:regulation of DNA-templated transcription"/>
    <property type="evidence" value="ECO:0007669"/>
    <property type="project" value="InterPro"/>
</dbReference>
<dbReference type="Pfam" id="PF00158">
    <property type="entry name" value="Sigma54_activat"/>
    <property type="match status" value="1"/>
</dbReference>
<feature type="compositionally biased region" description="Low complexity" evidence="6">
    <location>
        <begin position="906"/>
        <end position="932"/>
    </location>
</feature>
<keyword evidence="1" id="KW-0547">Nucleotide-binding</keyword>
<dbReference type="InterPro" id="IPR003593">
    <property type="entry name" value="AAA+_ATPase"/>
</dbReference>
<evidence type="ECO:0000313" key="9">
    <source>
        <dbReference type="EMBL" id="MBB5142551.1"/>
    </source>
</evidence>
<dbReference type="CDD" id="cd00009">
    <property type="entry name" value="AAA"/>
    <property type="match status" value="1"/>
</dbReference>
<feature type="compositionally biased region" description="Polar residues" evidence="6">
    <location>
        <begin position="770"/>
        <end position="781"/>
    </location>
</feature>
<keyword evidence="10" id="KW-1185">Reference proteome</keyword>
<dbReference type="PROSITE" id="PS00688">
    <property type="entry name" value="SIGMA54_INTERACT_3"/>
    <property type="match status" value="1"/>
</dbReference>
<evidence type="ECO:0000256" key="6">
    <source>
        <dbReference type="SAM" id="MobiDB-lite"/>
    </source>
</evidence>
<dbReference type="InterPro" id="IPR002078">
    <property type="entry name" value="Sigma_54_int"/>
</dbReference>
<feature type="compositionally biased region" description="Basic and acidic residues" evidence="6">
    <location>
        <begin position="807"/>
        <end position="822"/>
    </location>
</feature>
<accession>A0A7W8FF61</accession>
<dbReference type="Pfam" id="PF25601">
    <property type="entry name" value="AAA_lid_14"/>
    <property type="match status" value="1"/>
</dbReference>